<evidence type="ECO:0000313" key="7">
    <source>
        <dbReference type="Proteomes" id="UP001355207"/>
    </source>
</evidence>
<dbReference type="InterPro" id="IPR001138">
    <property type="entry name" value="Zn2Cys6_DnaBD"/>
</dbReference>
<keyword evidence="7" id="KW-1185">Reference proteome</keyword>
<dbReference type="GO" id="GO:0003677">
    <property type="term" value="F:DNA binding"/>
    <property type="evidence" value="ECO:0007669"/>
    <property type="project" value="InterPro"/>
</dbReference>
<dbReference type="EMBL" id="CP144099">
    <property type="protein sequence ID" value="WWC86598.1"/>
    <property type="molecule type" value="Genomic_DNA"/>
</dbReference>
<dbReference type="PANTHER" id="PTHR31001:SF76">
    <property type="entry name" value="ZN(2)-C6 FUNGAL-TYPE DOMAIN-CONTAINING PROTEIN"/>
    <property type="match status" value="1"/>
</dbReference>
<feature type="region of interest" description="Disordered" evidence="4">
    <location>
        <begin position="343"/>
        <end position="365"/>
    </location>
</feature>
<dbReference type="GO" id="GO:0005634">
    <property type="term" value="C:nucleus"/>
    <property type="evidence" value="ECO:0007669"/>
    <property type="project" value="UniProtKB-SubCell"/>
</dbReference>
<proteinExistence type="predicted"/>
<feature type="compositionally biased region" description="Low complexity" evidence="4">
    <location>
        <begin position="988"/>
        <end position="1014"/>
    </location>
</feature>
<dbReference type="PANTHER" id="PTHR31001">
    <property type="entry name" value="UNCHARACTERIZED TRANSCRIPTIONAL REGULATORY PROTEIN"/>
    <property type="match status" value="1"/>
</dbReference>
<dbReference type="RefSeq" id="XP_066073361.1">
    <property type="nucleotide sequence ID" value="XM_066217264.1"/>
</dbReference>
<sequence>MPSSRPPPSMYPPLPRSVTHLPPFPQLLHLKDEHHHHQHSPTSSSNSHVHNVTPPDHQDSIAASDEEDELDDNLTNLPSPSAAANEKGTTGKKERKPHATRRRVVQSCSECRRRKIKCDKKFPCGPCILRNDQSRCHEVGMAEKNVVASPNNFATTSELAAIAHRLDALEASLVKNGALRVSDLDHFLNILREGEGGSSVPPLNPSKKSNVKRSNSSTTGGNNNNSSNGGAGSQQALLAEEETVDDTEGAALTLEHLAFGRSRADGSHSMPHFGSRLSSVSRPAPNNDYHLAKSIVPQQLPPLHSSSSPTFSGTLNLPPIGNYESSINSNNVLGMRRLSSLHRNDNNQTHENTTPDGQPSNFNVGGGAGLSKLSLEERAQKIDQLLELLGPTDIFDLFYRKTDVAIIALTRLLPSRERGEVLVKVYLEKVDWLHRCMHVPTFLRQCNDLWCLPPERVAHDIALPFLGLYLTVCTLGLQFMDQSEISKHFTLDEAHTLPDIWFNAARSALWAADFVGSHTMEALQCIILLGVFMNNRDRADAAWALLGAAIKMAQGLGLSRLGAEQQAVDGKPLPMWTGRWESLIQREVGRRIWWNLVFLDWQLAPSYNFSCSIQPDQIKTALPANIEDEDIIDDRPFKPQPISVRTGMSFQLARLKFAEITQRQIWQANNNHHPPYSFILSVDGELRKAMMELPSFFQPDSSTKGPPSQDPKALVQYYEKIMLNLAIHSRMLRLHRPWLSRGYEDERFAYSKEQCIRAARASLRMMSDADGTASFLEKWWLPLFYVSVSGLVVIIDLLRTPRRQMYSRDTDDKISEVKGALDQMRGIMDVSHPARAAVRVMDLLLAEVEDRRQTPGSSLGKRKEHDDVDDETESGGLQRAVKKLIRQAQLEADSPNTSMTSTTPDMIRHVSQSPQHSDDKQPRTSGEMKESERPVFDAYPMPFNPVQPTITNATTPTPTAGGANNSNTLQPPSHQPSIDGNVNSSHPQNQNQIQQQQQQQQNSGYGNLMGGMNSSNNGSFNYPLMDQYSSFPSFDMMSSFTNQNNTNSGISGDGSGRNMGIQQQPNNLDPAVQSMLSNYFPSQNNPSTMTQPVGSAAVPQAPDDFLSRVFGFGWDASSSSANSSTQNQQNQTTTSSSTPIQRQNPEHNHHQQQQQQQQYSGGQPPPHQAGPDSHSSQNTGFGTFGTPNNTQQGWSSHGWMA</sequence>
<feature type="region of interest" description="Disordered" evidence="4">
    <location>
        <begin position="1117"/>
        <end position="1201"/>
    </location>
</feature>
<dbReference type="GeneID" id="91092147"/>
<feature type="region of interest" description="Disordered" evidence="4">
    <location>
        <begin position="851"/>
        <end position="1014"/>
    </location>
</feature>
<feature type="compositionally biased region" description="Polar residues" evidence="4">
    <location>
        <begin position="346"/>
        <end position="363"/>
    </location>
</feature>
<reference evidence="6 7" key="1">
    <citation type="submission" date="2024-01" db="EMBL/GenBank/DDBJ databases">
        <title>Comparative genomics of Cryptococcus and Kwoniella reveals pathogenesis evolution and contrasting modes of karyotype evolution via chromosome fusion or intercentromeric recombination.</title>
        <authorList>
            <person name="Coelho M.A."/>
            <person name="David-Palma M."/>
            <person name="Shea T."/>
            <person name="Bowers K."/>
            <person name="McGinley-Smith S."/>
            <person name="Mohammad A.W."/>
            <person name="Gnirke A."/>
            <person name="Yurkov A.M."/>
            <person name="Nowrousian M."/>
            <person name="Sun S."/>
            <person name="Cuomo C.A."/>
            <person name="Heitman J."/>
        </authorList>
    </citation>
    <scope>NUCLEOTIDE SEQUENCE [LARGE SCALE GENOMIC DNA]</scope>
    <source>
        <strain evidence="6 7">CBS 6074</strain>
    </source>
</reference>
<dbReference type="Pfam" id="PF00172">
    <property type="entry name" value="Zn_clus"/>
    <property type="match status" value="1"/>
</dbReference>
<gene>
    <name evidence="6" type="ORF">L201_001475</name>
</gene>
<dbReference type="SUPFAM" id="SSF57701">
    <property type="entry name" value="Zn2/Cys6 DNA-binding domain"/>
    <property type="match status" value="1"/>
</dbReference>
<dbReference type="CDD" id="cd00067">
    <property type="entry name" value="GAL4"/>
    <property type="match status" value="1"/>
</dbReference>
<dbReference type="Gene3D" id="4.10.240.10">
    <property type="entry name" value="Zn(2)-C6 fungal-type DNA-binding domain"/>
    <property type="match status" value="1"/>
</dbReference>
<evidence type="ECO:0000256" key="2">
    <source>
        <dbReference type="ARBA" id="ARBA00022723"/>
    </source>
</evidence>
<evidence type="ECO:0000256" key="1">
    <source>
        <dbReference type="ARBA" id="ARBA00004123"/>
    </source>
</evidence>
<feature type="compositionally biased region" description="Low complexity" evidence="4">
    <location>
        <begin position="205"/>
        <end position="236"/>
    </location>
</feature>
<feature type="region of interest" description="Disordered" evidence="4">
    <location>
        <begin position="1042"/>
        <end position="1064"/>
    </location>
</feature>
<dbReference type="GO" id="GO:0008270">
    <property type="term" value="F:zinc ion binding"/>
    <property type="evidence" value="ECO:0007669"/>
    <property type="project" value="InterPro"/>
</dbReference>
<dbReference type="PROSITE" id="PS50048">
    <property type="entry name" value="ZN2_CY6_FUNGAL_2"/>
    <property type="match status" value="1"/>
</dbReference>
<comment type="subcellular location">
    <subcellularLocation>
        <location evidence="1">Nucleus</location>
    </subcellularLocation>
</comment>
<dbReference type="CDD" id="cd12148">
    <property type="entry name" value="fungal_TF_MHR"/>
    <property type="match status" value="1"/>
</dbReference>
<organism evidence="6 7">
    <name type="scientific">Kwoniella dendrophila CBS 6074</name>
    <dbReference type="NCBI Taxonomy" id="1295534"/>
    <lineage>
        <taxon>Eukaryota</taxon>
        <taxon>Fungi</taxon>
        <taxon>Dikarya</taxon>
        <taxon>Basidiomycota</taxon>
        <taxon>Agaricomycotina</taxon>
        <taxon>Tremellomycetes</taxon>
        <taxon>Tremellales</taxon>
        <taxon>Cryptococcaceae</taxon>
        <taxon>Kwoniella</taxon>
    </lineage>
</organism>
<feature type="compositionally biased region" description="Pro residues" evidence="4">
    <location>
        <begin position="1"/>
        <end position="15"/>
    </location>
</feature>
<protein>
    <recommendedName>
        <fullName evidence="5">Zn(2)-C6 fungal-type domain-containing protein</fullName>
    </recommendedName>
</protein>
<evidence type="ECO:0000256" key="4">
    <source>
        <dbReference type="SAM" id="MobiDB-lite"/>
    </source>
</evidence>
<evidence type="ECO:0000259" key="5">
    <source>
        <dbReference type="PROSITE" id="PS50048"/>
    </source>
</evidence>
<dbReference type="PROSITE" id="PS00463">
    <property type="entry name" value="ZN2_CY6_FUNGAL_1"/>
    <property type="match status" value="1"/>
</dbReference>
<keyword evidence="2" id="KW-0479">Metal-binding</keyword>
<feature type="compositionally biased region" description="Low complexity" evidence="4">
    <location>
        <begin position="1178"/>
        <end position="1190"/>
    </location>
</feature>
<feature type="compositionally biased region" description="Low complexity" evidence="4">
    <location>
        <begin position="1151"/>
        <end position="1162"/>
    </location>
</feature>
<dbReference type="SMART" id="SM00906">
    <property type="entry name" value="Fungal_trans"/>
    <property type="match status" value="1"/>
</dbReference>
<dbReference type="InterPro" id="IPR007219">
    <property type="entry name" value="XnlR_reg_dom"/>
</dbReference>
<feature type="compositionally biased region" description="Polar residues" evidence="4">
    <location>
        <begin position="966"/>
        <end position="987"/>
    </location>
</feature>
<feature type="compositionally biased region" description="Basic and acidic residues" evidence="4">
    <location>
        <begin position="916"/>
        <end position="935"/>
    </location>
</feature>
<feature type="region of interest" description="Disordered" evidence="4">
    <location>
        <begin position="1"/>
        <end position="101"/>
    </location>
</feature>
<keyword evidence="3" id="KW-0539">Nucleus</keyword>
<feature type="compositionally biased region" description="Low complexity" evidence="4">
    <location>
        <begin position="948"/>
        <end position="965"/>
    </location>
</feature>
<feature type="region of interest" description="Disordered" evidence="4">
    <location>
        <begin position="193"/>
        <end position="246"/>
    </location>
</feature>
<accession>A0AAX4JNY7</accession>
<evidence type="ECO:0000313" key="6">
    <source>
        <dbReference type="EMBL" id="WWC86598.1"/>
    </source>
</evidence>
<dbReference type="GO" id="GO:0000981">
    <property type="term" value="F:DNA-binding transcription factor activity, RNA polymerase II-specific"/>
    <property type="evidence" value="ECO:0007669"/>
    <property type="project" value="InterPro"/>
</dbReference>
<feature type="compositionally biased region" description="Polar residues" evidence="4">
    <location>
        <begin position="894"/>
        <end position="915"/>
    </location>
</feature>
<dbReference type="AlphaFoldDB" id="A0AAX4JNY7"/>
<feature type="compositionally biased region" description="Low complexity" evidence="4">
    <location>
        <begin position="40"/>
        <end position="54"/>
    </location>
</feature>
<dbReference type="SMART" id="SM00066">
    <property type="entry name" value="GAL4"/>
    <property type="match status" value="1"/>
</dbReference>
<evidence type="ECO:0000256" key="3">
    <source>
        <dbReference type="ARBA" id="ARBA00023242"/>
    </source>
</evidence>
<dbReference type="Pfam" id="PF04082">
    <property type="entry name" value="Fungal_trans"/>
    <property type="match status" value="1"/>
</dbReference>
<dbReference type="InterPro" id="IPR050613">
    <property type="entry name" value="Sec_Metabolite_Reg"/>
</dbReference>
<feature type="region of interest" description="Disordered" evidence="4">
    <location>
        <begin position="263"/>
        <end position="289"/>
    </location>
</feature>
<feature type="compositionally biased region" description="Low complexity" evidence="4">
    <location>
        <begin position="1117"/>
        <end position="1143"/>
    </location>
</feature>
<dbReference type="Proteomes" id="UP001355207">
    <property type="component" value="Chromosome 2"/>
</dbReference>
<feature type="domain" description="Zn(2)-C6 fungal-type" evidence="5">
    <location>
        <begin position="107"/>
        <end position="136"/>
    </location>
</feature>
<dbReference type="GO" id="GO:0006351">
    <property type="term" value="P:DNA-templated transcription"/>
    <property type="evidence" value="ECO:0007669"/>
    <property type="project" value="InterPro"/>
</dbReference>
<name>A0AAX4JNY7_9TREE</name>
<dbReference type="InterPro" id="IPR036864">
    <property type="entry name" value="Zn2-C6_fun-type_DNA-bd_sf"/>
</dbReference>